<proteinExistence type="predicted"/>
<protein>
    <submittedName>
        <fullName evidence="1">Uncharacterized protein</fullName>
    </submittedName>
</protein>
<accession>A0A4Z1G049</accession>
<dbReference type="Proteomes" id="UP000297910">
    <property type="component" value="Unassembled WGS sequence"/>
</dbReference>
<evidence type="ECO:0000313" key="1">
    <source>
        <dbReference type="EMBL" id="TGO27447.1"/>
    </source>
</evidence>
<name>A0A4Z1G049_9HELO</name>
<dbReference type="EMBL" id="PQXI01000042">
    <property type="protein sequence ID" value="TGO27447.1"/>
    <property type="molecule type" value="Genomic_DNA"/>
</dbReference>
<dbReference type="AlphaFoldDB" id="A0A4Z1G049"/>
<comment type="caution">
    <text evidence="1">The sequence shown here is derived from an EMBL/GenBank/DDBJ whole genome shotgun (WGS) entry which is preliminary data.</text>
</comment>
<sequence length="84" mass="9210">MGSKCDKIAWRIILQENLRTNCISCRPTYKVRSYDDGFLSLTGDVTGHESQGKGGSGPERERQVADFGTEVGVADCHEDDSADE</sequence>
<reference evidence="1 2" key="1">
    <citation type="submission" date="2017-12" db="EMBL/GenBank/DDBJ databases">
        <title>Comparative genomics of Botrytis spp.</title>
        <authorList>
            <person name="Valero-Jimenez C.A."/>
            <person name="Tapia P."/>
            <person name="Veloso J."/>
            <person name="Silva-Moreno E."/>
            <person name="Staats M."/>
            <person name="Valdes J.H."/>
            <person name="Van Kan J.A.L."/>
        </authorList>
    </citation>
    <scope>NUCLEOTIDE SEQUENCE [LARGE SCALE GENOMIC DNA]</scope>
    <source>
        <strain evidence="1 2">Bp0003</strain>
    </source>
</reference>
<organism evidence="1 2">
    <name type="scientific">Botrytis paeoniae</name>
    <dbReference type="NCBI Taxonomy" id="278948"/>
    <lineage>
        <taxon>Eukaryota</taxon>
        <taxon>Fungi</taxon>
        <taxon>Dikarya</taxon>
        <taxon>Ascomycota</taxon>
        <taxon>Pezizomycotina</taxon>
        <taxon>Leotiomycetes</taxon>
        <taxon>Helotiales</taxon>
        <taxon>Sclerotiniaceae</taxon>
        <taxon>Botrytis</taxon>
    </lineage>
</organism>
<evidence type="ECO:0000313" key="2">
    <source>
        <dbReference type="Proteomes" id="UP000297910"/>
    </source>
</evidence>
<keyword evidence="2" id="KW-1185">Reference proteome</keyword>
<gene>
    <name evidence="1" type="ORF">BPAE_0042g00600</name>
</gene>